<dbReference type="InterPro" id="IPR051447">
    <property type="entry name" value="Lipoprotein-release_system"/>
</dbReference>
<comment type="similarity">
    <text evidence="2">Belongs to the ABC-4 integral membrane protein family. LolC/E subfamily.</text>
</comment>
<organism evidence="10 11">
    <name type="scientific">Echinicola jeungdonensis</name>
    <dbReference type="NCBI Taxonomy" id="709343"/>
    <lineage>
        <taxon>Bacteria</taxon>
        <taxon>Pseudomonadati</taxon>
        <taxon>Bacteroidota</taxon>
        <taxon>Cytophagia</taxon>
        <taxon>Cytophagales</taxon>
        <taxon>Cyclobacteriaceae</taxon>
        <taxon>Echinicola</taxon>
    </lineage>
</organism>
<feature type="domain" description="ABC3 transporter permease C-terminal" evidence="8">
    <location>
        <begin position="267"/>
        <end position="397"/>
    </location>
</feature>
<dbReference type="EMBL" id="JBHMEW010000048">
    <property type="protein sequence ID" value="MFB9211404.1"/>
    <property type="molecule type" value="Genomic_DNA"/>
</dbReference>
<feature type="transmembrane region" description="Helical" evidence="7">
    <location>
        <begin position="18"/>
        <end position="38"/>
    </location>
</feature>
<keyword evidence="11" id="KW-1185">Reference proteome</keyword>
<accession>A0ABV5J3J6</accession>
<feature type="domain" description="MacB-like periplasmic core" evidence="9">
    <location>
        <begin position="17"/>
        <end position="236"/>
    </location>
</feature>
<dbReference type="RefSeq" id="WP_290246633.1">
    <property type="nucleotide sequence ID" value="NZ_JAUFQT010000001.1"/>
</dbReference>
<feature type="transmembrane region" description="Helical" evidence="7">
    <location>
        <begin position="308"/>
        <end position="338"/>
    </location>
</feature>
<feature type="transmembrane region" description="Helical" evidence="7">
    <location>
        <begin position="370"/>
        <end position="390"/>
    </location>
</feature>
<comment type="subcellular location">
    <subcellularLocation>
        <location evidence="1">Cell membrane</location>
        <topology evidence="1">Multi-pass membrane protein</topology>
    </subcellularLocation>
</comment>
<gene>
    <name evidence="10" type="ORF">ACFFUR_06280</name>
</gene>
<evidence type="ECO:0000313" key="10">
    <source>
        <dbReference type="EMBL" id="MFB9211404.1"/>
    </source>
</evidence>
<dbReference type="Pfam" id="PF02687">
    <property type="entry name" value="FtsX"/>
    <property type="match status" value="1"/>
</dbReference>
<dbReference type="PANTHER" id="PTHR30489:SF0">
    <property type="entry name" value="LIPOPROTEIN-RELEASING SYSTEM TRANSMEMBRANE PROTEIN LOLE"/>
    <property type="match status" value="1"/>
</dbReference>
<keyword evidence="4 7" id="KW-0812">Transmembrane</keyword>
<evidence type="ECO:0000256" key="6">
    <source>
        <dbReference type="ARBA" id="ARBA00023136"/>
    </source>
</evidence>
<protein>
    <submittedName>
        <fullName evidence="10">ABC transporter permease</fullName>
    </submittedName>
</protein>
<keyword evidence="6 7" id="KW-0472">Membrane</keyword>
<evidence type="ECO:0000259" key="8">
    <source>
        <dbReference type="Pfam" id="PF02687"/>
    </source>
</evidence>
<dbReference type="PANTHER" id="PTHR30489">
    <property type="entry name" value="LIPOPROTEIN-RELEASING SYSTEM TRANSMEMBRANE PROTEIN LOLE"/>
    <property type="match status" value="1"/>
</dbReference>
<evidence type="ECO:0000256" key="4">
    <source>
        <dbReference type="ARBA" id="ARBA00022692"/>
    </source>
</evidence>
<keyword evidence="3" id="KW-1003">Cell membrane</keyword>
<reference evidence="10 11" key="1">
    <citation type="submission" date="2024-09" db="EMBL/GenBank/DDBJ databases">
        <authorList>
            <person name="Sun Q."/>
            <person name="Mori K."/>
        </authorList>
    </citation>
    <scope>NUCLEOTIDE SEQUENCE [LARGE SCALE GENOMIC DNA]</scope>
    <source>
        <strain evidence="10 11">CECT 7682</strain>
    </source>
</reference>
<name>A0ABV5J3J6_9BACT</name>
<evidence type="ECO:0000259" key="9">
    <source>
        <dbReference type="Pfam" id="PF12704"/>
    </source>
</evidence>
<evidence type="ECO:0000256" key="3">
    <source>
        <dbReference type="ARBA" id="ARBA00022475"/>
    </source>
</evidence>
<evidence type="ECO:0000256" key="2">
    <source>
        <dbReference type="ARBA" id="ARBA00005236"/>
    </source>
</evidence>
<dbReference type="InterPro" id="IPR003838">
    <property type="entry name" value="ABC3_permease_C"/>
</dbReference>
<evidence type="ECO:0000313" key="11">
    <source>
        <dbReference type="Proteomes" id="UP001589654"/>
    </source>
</evidence>
<evidence type="ECO:0000256" key="1">
    <source>
        <dbReference type="ARBA" id="ARBA00004651"/>
    </source>
</evidence>
<keyword evidence="5 7" id="KW-1133">Transmembrane helix</keyword>
<dbReference type="Proteomes" id="UP001589654">
    <property type="component" value="Unassembled WGS sequence"/>
</dbReference>
<sequence>MLTKIAWRNVWRNKGRSLVVIGSILVGIWALLFMVGFMNSFTISYINGAIQHEISHIQIHHPDFKKDFQIGYTIPKGLSIAESIPVEPGVEAVSPRSIATGMISSPRKANGVRIYGIYPELEKSVTHHDSLLVEGAYFGSGKRNPIVIGKELAEELKVNINSKVVLTFQDEENNLVSGAFRVTGLIETTSPTINKATAYVKMEDLNRIASIGDGIHEIALLLSNPENEPLILDKLKADHPNLLIESWRNLAPELELFLSMTDSFLWVLFGIIMVALIFGIINTMLMAVLERYRELGMLMAIGMNKGRVYVMIVIETIFLSLVGGPLGTLIGLVTMNWIGIHGIDLSAYSEGLREYGYSSILYPSIENSTYLYVTIGVVLTALIGALYPAYRAIQLDPTKALHMV</sequence>
<dbReference type="Pfam" id="PF12704">
    <property type="entry name" value="MacB_PCD"/>
    <property type="match status" value="1"/>
</dbReference>
<evidence type="ECO:0000256" key="7">
    <source>
        <dbReference type="SAM" id="Phobius"/>
    </source>
</evidence>
<comment type="caution">
    <text evidence="10">The sequence shown here is derived from an EMBL/GenBank/DDBJ whole genome shotgun (WGS) entry which is preliminary data.</text>
</comment>
<feature type="transmembrane region" description="Helical" evidence="7">
    <location>
        <begin position="264"/>
        <end position="288"/>
    </location>
</feature>
<proteinExistence type="inferred from homology"/>
<dbReference type="InterPro" id="IPR025857">
    <property type="entry name" value="MacB_PCD"/>
</dbReference>
<evidence type="ECO:0000256" key="5">
    <source>
        <dbReference type="ARBA" id="ARBA00022989"/>
    </source>
</evidence>